<feature type="chain" id="PRO_5035284310" evidence="1">
    <location>
        <begin position="29"/>
        <end position="216"/>
    </location>
</feature>
<dbReference type="AlphaFoldDB" id="A0A8J3RDK9"/>
<evidence type="ECO:0000313" key="2">
    <source>
        <dbReference type="EMBL" id="GIH72839.1"/>
    </source>
</evidence>
<dbReference type="Proteomes" id="UP000610966">
    <property type="component" value="Unassembled WGS sequence"/>
</dbReference>
<proteinExistence type="predicted"/>
<evidence type="ECO:0000313" key="3">
    <source>
        <dbReference type="Proteomes" id="UP000610966"/>
    </source>
</evidence>
<sequence length="216" mass="22636">MIKRSVLVGAAVAAGATLTLLPSGPASASAQAGAFAAAPAPAKTARALFNAWQRGDRAAAARYALPAAVKTLFAYPYRAPDEFAGCVRNACRFVHTSVRVPGGLNGVLMIVSGSKVAKVYTSRHLSAPSAAAKGLFTAWKRHDRDAGLEVAATKAVATLFRTRYDAHGVRYYYQGCTAEPKGYSCAWSYEGGAMLMHVRGSRAAGYQVASIGYIAD</sequence>
<comment type="caution">
    <text evidence="2">The sequence shown here is derived from an EMBL/GenBank/DDBJ whole genome shotgun (WGS) entry which is preliminary data.</text>
</comment>
<dbReference type="EMBL" id="BOOG01000064">
    <property type="protein sequence ID" value="GIH72839.1"/>
    <property type="molecule type" value="Genomic_DNA"/>
</dbReference>
<keyword evidence="1" id="KW-0732">Signal</keyword>
<keyword evidence="3" id="KW-1185">Reference proteome</keyword>
<dbReference type="RefSeq" id="WP_204018486.1">
    <property type="nucleotide sequence ID" value="NZ_BOOG01000064.1"/>
</dbReference>
<gene>
    <name evidence="2" type="ORF">Mth01_50920</name>
</gene>
<name>A0A8J3RDK9_9ACTN</name>
<reference evidence="2" key="1">
    <citation type="submission" date="2021-01" db="EMBL/GenBank/DDBJ databases">
        <title>Whole genome shotgun sequence of Sphaerimonospora thailandensis NBRC 107569.</title>
        <authorList>
            <person name="Komaki H."/>
            <person name="Tamura T."/>
        </authorList>
    </citation>
    <scope>NUCLEOTIDE SEQUENCE</scope>
    <source>
        <strain evidence="2">NBRC 107569</strain>
    </source>
</reference>
<accession>A0A8J3RDK9</accession>
<feature type="signal peptide" evidence="1">
    <location>
        <begin position="1"/>
        <end position="28"/>
    </location>
</feature>
<evidence type="ECO:0000256" key="1">
    <source>
        <dbReference type="SAM" id="SignalP"/>
    </source>
</evidence>
<protein>
    <submittedName>
        <fullName evidence="2">Uncharacterized protein</fullName>
    </submittedName>
</protein>
<organism evidence="2 3">
    <name type="scientific">Sphaerimonospora thailandensis</name>
    <dbReference type="NCBI Taxonomy" id="795644"/>
    <lineage>
        <taxon>Bacteria</taxon>
        <taxon>Bacillati</taxon>
        <taxon>Actinomycetota</taxon>
        <taxon>Actinomycetes</taxon>
        <taxon>Streptosporangiales</taxon>
        <taxon>Streptosporangiaceae</taxon>
        <taxon>Sphaerimonospora</taxon>
    </lineage>
</organism>